<dbReference type="EMBL" id="JBJQOH010000008">
    <property type="protein sequence ID" value="KAL3676310.1"/>
    <property type="molecule type" value="Genomic_DNA"/>
</dbReference>
<protein>
    <recommendedName>
        <fullName evidence="3">SMP-30/Gluconolactonase/LRE-like region domain-containing protein</fullName>
    </recommendedName>
</protein>
<dbReference type="AlphaFoldDB" id="A0ABD3GDY4"/>
<sequence length="101" mass="10859">MASPSPQGQVGTAFDSWSSPITADLVSASIKHPGGMAVDSQGRLIWCETHPWEGRYVLMREGVEPGKPAEAITPEGYNVRTVIHECGGGPSTVWCDILVFF</sequence>
<gene>
    <name evidence="1" type="ORF">R1sor_026258</name>
</gene>
<organism evidence="1 2">
    <name type="scientific">Riccia sorocarpa</name>
    <dbReference type="NCBI Taxonomy" id="122646"/>
    <lineage>
        <taxon>Eukaryota</taxon>
        <taxon>Viridiplantae</taxon>
        <taxon>Streptophyta</taxon>
        <taxon>Embryophyta</taxon>
        <taxon>Marchantiophyta</taxon>
        <taxon>Marchantiopsida</taxon>
        <taxon>Marchantiidae</taxon>
        <taxon>Marchantiales</taxon>
        <taxon>Ricciaceae</taxon>
        <taxon>Riccia</taxon>
    </lineage>
</organism>
<evidence type="ECO:0000313" key="1">
    <source>
        <dbReference type="EMBL" id="KAL3676310.1"/>
    </source>
</evidence>
<evidence type="ECO:0008006" key="3">
    <source>
        <dbReference type="Google" id="ProtNLM"/>
    </source>
</evidence>
<dbReference type="PANTHER" id="PTHR43056:SF5">
    <property type="entry name" value="PEPTIDASE S9 PROLYL OLIGOPEPTIDASE CATALYTIC DOMAIN-CONTAINING PROTEIN"/>
    <property type="match status" value="1"/>
</dbReference>
<dbReference type="PANTHER" id="PTHR43056">
    <property type="entry name" value="PEPTIDASE S9 PROLYL OLIGOPEPTIDASE"/>
    <property type="match status" value="1"/>
</dbReference>
<accession>A0ABD3GDY4</accession>
<evidence type="ECO:0000313" key="2">
    <source>
        <dbReference type="Proteomes" id="UP001633002"/>
    </source>
</evidence>
<proteinExistence type="predicted"/>
<dbReference type="InterPro" id="IPR050585">
    <property type="entry name" value="Xaa-Pro_dipeptidyl-ppase/CocE"/>
</dbReference>
<keyword evidence="2" id="KW-1185">Reference proteome</keyword>
<name>A0ABD3GDY4_9MARC</name>
<comment type="caution">
    <text evidence="1">The sequence shown here is derived from an EMBL/GenBank/DDBJ whole genome shotgun (WGS) entry which is preliminary data.</text>
</comment>
<reference evidence="1 2" key="1">
    <citation type="submission" date="2024-09" db="EMBL/GenBank/DDBJ databases">
        <title>Chromosome-scale assembly of Riccia sorocarpa.</title>
        <authorList>
            <person name="Paukszto L."/>
        </authorList>
    </citation>
    <scope>NUCLEOTIDE SEQUENCE [LARGE SCALE GENOMIC DNA]</scope>
    <source>
        <strain evidence="1">LP-2024</strain>
        <tissue evidence="1">Aerial parts of the thallus</tissue>
    </source>
</reference>
<dbReference type="Proteomes" id="UP001633002">
    <property type="component" value="Unassembled WGS sequence"/>
</dbReference>